<reference evidence="2" key="1">
    <citation type="submission" date="2023-03" db="EMBL/GenBank/DDBJ databases">
        <title>Massive genome expansion in bonnet fungi (Mycena s.s.) driven by repeated elements and novel gene families across ecological guilds.</title>
        <authorList>
            <consortium name="Lawrence Berkeley National Laboratory"/>
            <person name="Harder C.B."/>
            <person name="Miyauchi S."/>
            <person name="Viragh M."/>
            <person name="Kuo A."/>
            <person name="Thoen E."/>
            <person name="Andreopoulos B."/>
            <person name="Lu D."/>
            <person name="Skrede I."/>
            <person name="Drula E."/>
            <person name="Henrissat B."/>
            <person name="Morin E."/>
            <person name="Kohler A."/>
            <person name="Barry K."/>
            <person name="LaButti K."/>
            <person name="Morin E."/>
            <person name="Salamov A."/>
            <person name="Lipzen A."/>
            <person name="Mereny Z."/>
            <person name="Hegedus B."/>
            <person name="Baldrian P."/>
            <person name="Stursova M."/>
            <person name="Weitz H."/>
            <person name="Taylor A."/>
            <person name="Grigoriev I.V."/>
            <person name="Nagy L.G."/>
            <person name="Martin F."/>
            <person name="Kauserud H."/>
        </authorList>
    </citation>
    <scope>NUCLEOTIDE SEQUENCE</scope>
    <source>
        <strain evidence="2">CBHHK002</strain>
    </source>
</reference>
<keyword evidence="3" id="KW-1185">Reference proteome</keyword>
<feature type="compositionally biased region" description="Low complexity" evidence="1">
    <location>
        <begin position="1"/>
        <end position="14"/>
    </location>
</feature>
<feature type="region of interest" description="Disordered" evidence="1">
    <location>
        <begin position="1"/>
        <end position="26"/>
    </location>
</feature>
<proteinExistence type="predicted"/>
<sequence>MSSSSTSYSVSTFTAPSSASKNSAPQDYTPAFAALRSVYGLGGQAPGATSKKSSLKTTPPNPRRRPSRSTPLPPRRAKNPLLARCIPNSDSAVSLRKTPAYRSLKTLYLSEIPVWIQGTSYSPSPSLAIPPGLRDLSRCRELENGGWRIEIAEVSIFAFAVAYP</sequence>
<feature type="region of interest" description="Disordered" evidence="1">
    <location>
        <begin position="43"/>
        <end position="79"/>
    </location>
</feature>
<protein>
    <submittedName>
        <fullName evidence="2">Uncharacterized protein</fullName>
    </submittedName>
</protein>
<dbReference type="Proteomes" id="UP001218218">
    <property type="component" value="Unassembled WGS sequence"/>
</dbReference>
<comment type="caution">
    <text evidence="2">The sequence shown here is derived from an EMBL/GenBank/DDBJ whole genome shotgun (WGS) entry which is preliminary data.</text>
</comment>
<evidence type="ECO:0000313" key="3">
    <source>
        <dbReference type="Proteomes" id="UP001218218"/>
    </source>
</evidence>
<dbReference type="EMBL" id="JARIHO010000003">
    <property type="protein sequence ID" value="KAJ7364565.1"/>
    <property type="molecule type" value="Genomic_DNA"/>
</dbReference>
<evidence type="ECO:0000256" key="1">
    <source>
        <dbReference type="SAM" id="MobiDB-lite"/>
    </source>
</evidence>
<evidence type="ECO:0000313" key="2">
    <source>
        <dbReference type="EMBL" id="KAJ7364565.1"/>
    </source>
</evidence>
<name>A0AAD7API7_9AGAR</name>
<organism evidence="2 3">
    <name type="scientific">Mycena albidolilacea</name>
    <dbReference type="NCBI Taxonomy" id="1033008"/>
    <lineage>
        <taxon>Eukaryota</taxon>
        <taxon>Fungi</taxon>
        <taxon>Dikarya</taxon>
        <taxon>Basidiomycota</taxon>
        <taxon>Agaricomycotina</taxon>
        <taxon>Agaricomycetes</taxon>
        <taxon>Agaricomycetidae</taxon>
        <taxon>Agaricales</taxon>
        <taxon>Marasmiineae</taxon>
        <taxon>Mycenaceae</taxon>
        <taxon>Mycena</taxon>
    </lineage>
</organism>
<feature type="compositionally biased region" description="Polar residues" evidence="1">
    <location>
        <begin position="15"/>
        <end position="26"/>
    </location>
</feature>
<accession>A0AAD7API7</accession>
<gene>
    <name evidence="2" type="ORF">DFH08DRAFT_950139</name>
</gene>
<dbReference type="AlphaFoldDB" id="A0AAD7API7"/>